<dbReference type="InterPro" id="IPR050287">
    <property type="entry name" value="MTA/SAH_deaminase"/>
</dbReference>
<dbReference type="AlphaFoldDB" id="A0A1H0D4H9"/>
<evidence type="ECO:0000259" key="2">
    <source>
        <dbReference type="Pfam" id="PF01979"/>
    </source>
</evidence>
<dbReference type="RefSeq" id="WP_030428462.1">
    <property type="nucleotide sequence ID" value="NZ_JOEF01000004.1"/>
</dbReference>
<dbReference type="EMBL" id="LT629701">
    <property type="protein sequence ID" value="SDN65072.1"/>
    <property type="molecule type" value="Genomic_DNA"/>
</dbReference>
<keyword evidence="4" id="KW-1185">Reference proteome</keyword>
<reference evidence="3 4" key="1">
    <citation type="submission" date="2016-10" db="EMBL/GenBank/DDBJ databases">
        <authorList>
            <person name="de Groot N.N."/>
        </authorList>
    </citation>
    <scope>NUCLEOTIDE SEQUENCE [LARGE SCALE GENOMIC DNA]</scope>
    <source>
        <strain evidence="3 4">DSM 44149</strain>
    </source>
</reference>
<dbReference type="STRING" id="211114.SAMN04489726_7586"/>
<dbReference type="PANTHER" id="PTHR43794:SF11">
    <property type="entry name" value="AMIDOHYDROLASE-RELATED DOMAIN-CONTAINING PROTEIN"/>
    <property type="match status" value="1"/>
</dbReference>
<dbReference type="InterPro" id="IPR032466">
    <property type="entry name" value="Metal_Hydrolase"/>
</dbReference>
<dbReference type="PANTHER" id="PTHR43794">
    <property type="entry name" value="AMINOHYDROLASE SSNA-RELATED"/>
    <property type="match status" value="1"/>
</dbReference>
<feature type="domain" description="Amidohydrolase-related" evidence="2">
    <location>
        <begin position="55"/>
        <end position="390"/>
    </location>
</feature>
<sequence>MRTVINGAHVATVDGSGSEFASGHVVVEDGVIVSVGEGAAETREGDQVVNGSGCLVTPGLVNTHHHLYQWATRGYAQQATLFEWLVALYPVWSGIDERVVHATTSAGLAWMAKSGCTTAADHHYVFPSDSGDLMAALVDGGRRVGTRLHVVRGSMDCGKSQGGLPPDSIVETTENALLATEEAITTYHDAAPGSRIQIAVGPCSPFSASGELMREGAALARRHGVQMHTHLAETTDEEEHCVEQFGCTPLEYADKLGWLGPDVWLAHGIHFSDKEIQRLGATKTGVAHCPSSNARLGAGIARVRDLLDVGCPVGLGVDGAASNEAGGLGDELRQSLYLARLRGGPAALTPRESLWLGTMGGARCLGRADHIGSIEVGKQADIAVWRLDGLAHAGITDPVAALVLGSLPPLELLLVGGDPVVRLGQLTTVDEQQLAEDLATASRVLAERAGVTA</sequence>
<dbReference type="eggNOG" id="COG0402">
    <property type="taxonomic scope" value="Bacteria"/>
</dbReference>
<keyword evidence="1" id="KW-0378">Hydrolase</keyword>
<proteinExistence type="predicted"/>
<dbReference type="NCBIfam" id="NF006055">
    <property type="entry name" value="PRK08203.1"/>
    <property type="match status" value="1"/>
</dbReference>
<dbReference type="InterPro" id="IPR011059">
    <property type="entry name" value="Metal-dep_hydrolase_composite"/>
</dbReference>
<evidence type="ECO:0000313" key="3">
    <source>
        <dbReference type="EMBL" id="SDN65072.1"/>
    </source>
</evidence>
<dbReference type="SUPFAM" id="SSF51338">
    <property type="entry name" value="Composite domain of metallo-dependent hydrolases"/>
    <property type="match status" value="1"/>
</dbReference>
<organism evidence="3 4">
    <name type="scientific">Allokutzneria albata</name>
    <name type="common">Kibdelosporangium albatum</name>
    <dbReference type="NCBI Taxonomy" id="211114"/>
    <lineage>
        <taxon>Bacteria</taxon>
        <taxon>Bacillati</taxon>
        <taxon>Actinomycetota</taxon>
        <taxon>Actinomycetes</taxon>
        <taxon>Pseudonocardiales</taxon>
        <taxon>Pseudonocardiaceae</taxon>
        <taxon>Allokutzneria</taxon>
    </lineage>
</organism>
<dbReference type="SUPFAM" id="SSF51556">
    <property type="entry name" value="Metallo-dependent hydrolases"/>
    <property type="match status" value="1"/>
</dbReference>
<accession>A0A1H0D4H9</accession>
<dbReference type="CDD" id="cd01298">
    <property type="entry name" value="ATZ_TRZ_like"/>
    <property type="match status" value="1"/>
</dbReference>
<dbReference type="Pfam" id="PF01979">
    <property type="entry name" value="Amidohydro_1"/>
    <property type="match status" value="1"/>
</dbReference>
<name>A0A1H0D4H9_ALLAB</name>
<dbReference type="OrthoDB" id="3189065at2"/>
<dbReference type="Gene3D" id="3.20.20.140">
    <property type="entry name" value="Metal-dependent hydrolases"/>
    <property type="match status" value="1"/>
</dbReference>
<dbReference type="GO" id="GO:0016810">
    <property type="term" value="F:hydrolase activity, acting on carbon-nitrogen (but not peptide) bonds"/>
    <property type="evidence" value="ECO:0007669"/>
    <property type="project" value="InterPro"/>
</dbReference>
<dbReference type="Gene3D" id="2.30.40.10">
    <property type="entry name" value="Urease, subunit C, domain 1"/>
    <property type="match status" value="1"/>
</dbReference>
<protein>
    <submittedName>
        <fullName evidence="3">Cytosine/adenosine deaminase</fullName>
    </submittedName>
</protein>
<gene>
    <name evidence="3" type="ORF">SAMN04489726_7586</name>
</gene>
<evidence type="ECO:0000313" key="4">
    <source>
        <dbReference type="Proteomes" id="UP000183376"/>
    </source>
</evidence>
<dbReference type="InterPro" id="IPR006680">
    <property type="entry name" value="Amidohydro-rel"/>
</dbReference>
<evidence type="ECO:0000256" key="1">
    <source>
        <dbReference type="ARBA" id="ARBA00022801"/>
    </source>
</evidence>
<dbReference type="Proteomes" id="UP000183376">
    <property type="component" value="Chromosome I"/>
</dbReference>